<comment type="caution">
    <text evidence="4">The sequence shown here is derived from an EMBL/GenBank/DDBJ whole genome shotgun (WGS) entry which is preliminary data.</text>
</comment>
<dbReference type="Pfam" id="PF13812">
    <property type="entry name" value="PPR_3"/>
    <property type="match status" value="1"/>
</dbReference>
<evidence type="ECO:0000256" key="1">
    <source>
        <dbReference type="ARBA" id="ARBA00007626"/>
    </source>
</evidence>
<dbReference type="InterPro" id="IPR050667">
    <property type="entry name" value="PPR-containing_protein"/>
</dbReference>
<dbReference type="NCBIfam" id="TIGR00756">
    <property type="entry name" value="PPR"/>
    <property type="match status" value="7"/>
</dbReference>
<dbReference type="AlphaFoldDB" id="A0A835PE69"/>
<keyword evidence="2" id="KW-0677">Repeat</keyword>
<dbReference type="InterPro" id="IPR002885">
    <property type="entry name" value="PPR_rpt"/>
</dbReference>
<feature type="repeat" description="PPR" evidence="3">
    <location>
        <begin position="402"/>
        <end position="436"/>
    </location>
</feature>
<dbReference type="SUPFAM" id="SSF81901">
    <property type="entry name" value="HCP-like"/>
    <property type="match status" value="1"/>
</dbReference>
<gene>
    <name evidence="4" type="ORF">HPP92_025847</name>
</gene>
<reference evidence="4 5" key="1">
    <citation type="journal article" date="2020" name="Nat. Food">
        <title>A phased Vanilla planifolia genome enables genetic improvement of flavour and production.</title>
        <authorList>
            <person name="Hasing T."/>
            <person name="Tang H."/>
            <person name="Brym M."/>
            <person name="Khazi F."/>
            <person name="Huang T."/>
            <person name="Chambers A.H."/>
        </authorList>
    </citation>
    <scope>NUCLEOTIDE SEQUENCE [LARGE SCALE GENOMIC DNA]</scope>
    <source>
        <tissue evidence="4">Leaf</tissue>
    </source>
</reference>
<dbReference type="OrthoDB" id="185373at2759"/>
<comment type="similarity">
    <text evidence="1">Belongs to the PPR family. P subfamily.</text>
</comment>
<dbReference type="Pfam" id="PF13041">
    <property type="entry name" value="PPR_2"/>
    <property type="match status" value="2"/>
</dbReference>
<dbReference type="InterPro" id="IPR011990">
    <property type="entry name" value="TPR-like_helical_dom_sf"/>
</dbReference>
<feature type="repeat" description="PPR" evidence="3">
    <location>
        <begin position="297"/>
        <end position="331"/>
    </location>
</feature>
<name>A0A835PE69_VANPL</name>
<dbReference type="Proteomes" id="UP000639772">
    <property type="component" value="Unassembled WGS sequence"/>
</dbReference>
<dbReference type="PANTHER" id="PTHR47939:SF13">
    <property type="entry name" value="OS03G0201400 PROTEIN"/>
    <property type="match status" value="1"/>
</dbReference>
<dbReference type="EMBL" id="JADCNM010000026">
    <property type="protein sequence ID" value="KAG0452120.1"/>
    <property type="molecule type" value="Genomic_DNA"/>
</dbReference>
<dbReference type="Pfam" id="PF01535">
    <property type="entry name" value="PPR"/>
    <property type="match status" value="2"/>
</dbReference>
<protein>
    <recommendedName>
        <fullName evidence="6">Pentatricopeptide repeat-containing protein</fullName>
    </recommendedName>
</protein>
<evidence type="ECO:0000313" key="4">
    <source>
        <dbReference type="EMBL" id="KAG0452120.1"/>
    </source>
</evidence>
<accession>A0A835PE69</accession>
<feature type="repeat" description="PPR" evidence="3">
    <location>
        <begin position="472"/>
        <end position="507"/>
    </location>
</feature>
<feature type="repeat" description="PPR" evidence="3">
    <location>
        <begin position="332"/>
        <end position="366"/>
    </location>
</feature>
<evidence type="ECO:0000256" key="3">
    <source>
        <dbReference type="PROSITE-ProRule" id="PRU00708"/>
    </source>
</evidence>
<proteinExistence type="inferred from homology"/>
<dbReference type="PANTHER" id="PTHR47939">
    <property type="entry name" value="MEMBRANE-ASSOCIATED SALT-INDUCIBLE PROTEIN-LIKE"/>
    <property type="match status" value="1"/>
</dbReference>
<evidence type="ECO:0000256" key="2">
    <source>
        <dbReference type="ARBA" id="ARBA00022737"/>
    </source>
</evidence>
<feature type="repeat" description="PPR" evidence="3">
    <location>
        <begin position="229"/>
        <end position="263"/>
    </location>
</feature>
<sequence>MFLCRKLKPFNNCYFGNAKSFLFFCDVWNKTSSSSSTTASNPVCIPFSSAISAVLMESGDSLFESLPAAHTSLLVAQTLTNLKRKPEIALAIFRCFQEQGFRHDIFTCSVIIRILCDSGQRKKLVSLLSEMLSSNEYLSFDLPALFDVLYQGNSSFDSLPLLFDSIIKAYASCNRGGLAVEAFFELTKAGYRPSLKSCNFLMNLMAQGSDIEMVMAVYHCMKRFKIDPSVHTYTILIKATCSSGNLERASNILEEMVQAGVTPDLMAYTTFIGALCECGKPDVAFDFLKIIRNQGVNSLAYNKVISAFCKQTRLEEAEKVLETMLQQDVMPDTFSYNCLIKVLCAKGNLLKAAYLLKEMESAGIPHDRFTATFIVQGFCKFEQICDALQHFKKFKDSAMFLDGAAYNAAMCAWCKIGEMERAMDLFQEMIDQGLFPDKMHFTTLIYGYCCIGKIDSAQNLLMQMLNAKLEPDLVTYNVLASGICRNGSFNQEAHDLLELMWERGVAPNATTYGIFIEGLCRQGSLEEAEILFKELEGRGLPKIHQSSVPWFLVILNMATLKRPVSFLSDWLSKVLLSLGSLSLNL</sequence>
<evidence type="ECO:0000313" key="5">
    <source>
        <dbReference type="Proteomes" id="UP000639772"/>
    </source>
</evidence>
<organism evidence="4 5">
    <name type="scientific">Vanilla planifolia</name>
    <name type="common">Vanilla</name>
    <dbReference type="NCBI Taxonomy" id="51239"/>
    <lineage>
        <taxon>Eukaryota</taxon>
        <taxon>Viridiplantae</taxon>
        <taxon>Streptophyta</taxon>
        <taxon>Embryophyta</taxon>
        <taxon>Tracheophyta</taxon>
        <taxon>Spermatophyta</taxon>
        <taxon>Magnoliopsida</taxon>
        <taxon>Liliopsida</taxon>
        <taxon>Asparagales</taxon>
        <taxon>Orchidaceae</taxon>
        <taxon>Vanilloideae</taxon>
        <taxon>Vanilleae</taxon>
        <taxon>Vanilla</taxon>
    </lineage>
</organism>
<dbReference type="Gene3D" id="1.25.40.10">
    <property type="entry name" value="Tetratricopeptide repeat domain"/>
    <property type="match status" value="5"/>
</dbReference>
<feature type="repeat" description="PPR" evidence="3">
    <location>
        <begin position="508"/>
        <end position="542"/>
    </location>
</feature>
<dbReference type="Pfam" id="PF12854">
    <property type="entry name" value="PPR_1"/>
    <property type="match status" value="1"/>
</dbReference>
<dbReference type="PROSITE" id="PS51375">
    <property type="entry name" value="PPR"/>
    <property type="match status" value="7"/>
</dbReference>
<feature type="repeat" description="PPR" evidence="3">
    <location>
        <begin position="437"/>
        <end position="471"/>
    </location>
</feature>
<evidence type="ECO:0008006" key="6">
    <source>
        <dbReference type="Google" id="ProtNLM"/>
    </source>
</evidence>